<keyword evidence="1" id="KW-0812">Transmembrane</keyword>
<feature type="transmembrane region" description="Helical" evidence="1">
    <location>
        <begin position="134"/>
        <end position="159"/>
    </location>
</feature>
<gene>
    <name evidence="2" type="ORF">CHYS00102_LOCUS21281</name>
</gene>
<dbReference type="EMBL" id="HBFR01029239">
    <property type="protein sequence ID" value="CAD8894068.1"/>
    <property type="molecule type" value="Transcribed_RNA"/>
</dbReference>
<proteinExistence type="predicted"/>
<organism evidence="2">
    <name type="scientific">Corethron hystrix</name>
    <dbReference type="NCBI Taxonomy" id="216773"/>
    <lineage>
        <taxon>Eukaryota</taxon>
        <taxon>Sar</taxon>
        <taxon>Stramenopiles</taxon>
        <taxon>Ochrophyta</taxon>
        <taxon>Bacillariophyta</taxon>
        <taxon>Coscinodiscophyceae</taxon>
        <taxon>Corethrophycidae</taxon>
        <taxon>Corethrales</taxon>
        <taxon>Corethraceae</taxon>
        <taxon>Corethron</taxon>
    </lineage>
</organism>
<keyword evidence="1" id="KW-1133">Transmembrane helix</keyword>
<evidence type="ECO:0000313" key="2">
    <source>
        <dbReference type="EMBL" id="CAD8894068.1"/>
    </source>
</evidence>
<name>A0A7S1FX78_9STRA</name>
<sequence>MPPQCSSYQQDGTLTNMALQLQETITNEEIIIQRHIPKKNKKNEEYVKPTLNIYHRLFYNFEDFWKPNIKLWDFFHNSLTDNYFKRKWNDDLTESQQTEILERLTLVSTKFEKYRAANQTKKRWETLAISSTGLIIGSLGVLGTVGIPCVIASAGGFHLNNVRKDRYKRDIVNYYLQCQEEGERGGEVGDWVSSFIHVFADGNSCSISRQFEQLYLLKKLSKAEFV</sequence>
<keyword evidence="1" id="KW-0472">Membrane</keyword>
<protein>
    <submittedName>
        <fullName evidence="2">Uncharacterized protein</fullName>
    </submittedName>
</protein>
<accession>A0A7S1FX78</accession>
<evidence type="ECO:0000256" key="1">
    <source>
        <dbReference type="SAM" id="Phobius"/>
    </source>
</evidence>
<reference evidence="2" key="1">
    <citation type="submission" date="2021-01" db="EMBL/GenBank/DDBJ databases">
        <authorList>
            <person name="Corre E."/>
            <person name="Pelletier E."/>
            <person name="Niang G."/>
            <person name="Scheremetjew M."/>
            <person name="Finn R."/>
            <person name="Kale V."/>
            <person name="Holt S."/>
            <person name="Cochrane G."/>
            <person name="Meng A."/>
            <person name="Brown T."/>
            <person name="Cohen L."/>
        </authorList>
    </citation>
    <scope>NUCLEOTIDE SEQUENCE</scope>
    <source>
        <strain evidence="2">308</strain>
    </source>
</reference>
<dbReference type="AlphaFoldDB" id="A0A7S1FX78"/>